<reference evidence="7" key="1">
    <citation type="submission" date="2019-08" db="EMBL/GenBank/DDBJ databases">
        <authorList>
            <person name="Kucharzyk K."/>
            <person name="Murdoch R.W."/>
            <person name="Higgins S."/>
            <person name="Loffler F."/>
        </authorList>
    </citation>
    <scope>NUCLEOTIDE SEQUENCE</scope>
</reference>
<evidence type="ECO:0000256" key="1">
    <source>
        <dbReference type="ARBA" id="ARBA00004651"/>
    </source>
</evidence>
<feature type="transmembrane region" description="Helical" evidence="6">
    <location>
        <begin position="404"/>
        <end position="422"/>
    </location>
</feature>
<feature type="transmembrane region" description="Helical" evidence="6">
    <location>
        <begin position="27"/>
        <end position="51"/>
    </location>
</feature>
<dbReference type="PANTHER" id="PTHR30106:SF1">
    <property type="entry name" value="UPF0324 MEMBRANE PROTEIN FN0533"/>
    <property type="match status" value="1"/>
</dbReference>
<protein>
    <recommendedName>
        <fullName evidence="8">Sulfate exporter family transporter</fullName>
    </recommendedName>
</protein>
<evidence type="ECO:0000256" key="2">
    <source>
        <dbReference type="ARBA" id="ARBA00022475"/>
    </source>
</evidence>
<keyword evidence="3 6" id="KW-0812">Transmembrane</keyword>
<keyword evidence="5 6" id="KW-0472">Membrane</keyword>
<dbReference type="EMBL" id="VSSQ01000039">
    <property type="protein sequence ID" value="MPL67908.1"/>
    <property type="molecule type" value="Genomic_DNA"/>
</dbReference>
<comment type="subcellular location">
    <subcellularLocation>
        <location evidence="1">Cell membrane</location>
        <topology evidence="1">Multi-pass membrane protein</topology>
    </subcellularLocation>
</comment>
<keyword evidence="4 6" id="KW-1133">Transmembrane helix</keyword>
<dbReference type="PANTHER" id="PTHR30106">
    <property type="entry name" value="INNER MEMBRANE PROTEIN YEIH-RELATED"/>
    <property type="match status" value="1"/>
</dbReference>
<feature type="transmembrane region" description="Helical" evidence="6">
    <location>
        <begin position="134"/>
        <end position="151"/>
    </location>
</feature>
<evidence type="ECO:0000256" key="4">
    <source>
        <dbReference type="ARBA" id="ARBA00022989"/>
    </source>
</evidence>
<evidence type="ECO:0000256" key="5">
    <source>
        <dbReference type="ARBA" id="ARBA00023136"/>
    </source>
</evidence>
<dbReference type="AlphaFoldDB" id="A0A644TLR8"/>
<name>A0A644TLR8_9ZZZZ</name>
<keyword evidence="2" id="KW-1003">Cell membrane</keyword>
<feature type="transmembrane region" description="Helical" evidence="6">
    <location>
        <begin position="247"/>
        <end position="269"/>
    </location>
</feature>
<accession>A0A644TLR8</accession>
<evidence type="ECO:0000256" key="3">
    <source>
        <dbReference type="ARBA" id="ARBA00022692"/>
    </source>
</evidence>
<evidence type="ECO:0008006" key="8">
    <source>
        <dbReference type="Google" id="ProtNLM"/>
    </source>
</evidence>
<evidence type="ECO:0000313" key="7">
    <source>
        <dbReference type="EMBL" id="MPL67908.1"/>
    </source>
</evidence>
<organism evidence="7">
    <name type="scientific">bioreactor metagenome</name>
    <dbReference type="NCBI Taxonomy" id="1076179"/>
    <lineage>
        <taxon>unclassified sequences</taxon>
        <taxon>metagenomes</taxon>
        <taxon>ecological metagenomes</taxon>
    </lineage>
</organism>
<feature type="transmembrane region" description="Helical" evidence="6">
    <location>
        <begin position="434"/>
        <end position="460"/>
    </location>
</feature>
<feature type="transmembrane region" description="Helical" evidence="6">
    <location>
        <begin position="77"/>
        <end position="98"/>
    </location>
</feature>
<feature type="transmembrane region" description="Helical" evidence="6">
    <location>
        <begin position="364"/>
        <end position="384"/>
    </location>
</feature>
<gene>
    <name evidence="7" type="ORF">SDC9_13611</name>
</gene>
<dbReference type="Pfam" id="PF03601">
    <property type="entry name" value="Cons_hypoth698"/>
    <property type="match status" value="1"/>
</dbReference>
<dbReference type="GO" id="GO:0005886">
    <property type="term" value="C:plasma membrane"/>
    <property type="evidence" value="ECO:0007669"/>
    <property type="project" value="UniProtKB-SubCell"/>
</dbReference>
<sequence>MAGTQTTGTQVQPPKTSLPFMKKEDTWAMIIALLLIAGITITYFTGGFQFFKAMAVKVPSWSNDFSKVSASFSKNPMGIITLFGFFLLCFSAAAKVMGYNVKKFAASFFVLCLISVFITVAGSNKFLKAYQLETPILALVFGMIVGNFAKLPSWFEEGLRTEFYVKTGIVLMGATLPFTTIMSAGPLAMLQAGIVASVTFFTIYFAATKLFGLDPRFGATLGAGGSICGVSGSIAVGGACRAEKEHVSMAISLVVVWAVIMIMILPVVAHNIGLEPGVAGAWIGTSEFADAAGFAAAEQYNALANLPAGDDRAVKAFTLMKVVGRDMFVGLWALLAAILSVTLWEKKSISQSERVDYGEVWRRFPKFVIGFFAASIFTTLVIASIDPKLGSAYSKDALGVVKTFRGWTFTWTFLCIGFTTRFRALAAAGWKPFMAFTIGVIVNVPLGYYLSTVVFAEYWMGIK</sequence>
<feature type="transmembrane region" description="Helical" evidence="6">
    <location>
        <begin position="219"/>
        <end position="240"/>
    </location>
</feature>
<comment type="caution">
    <text evidence="7">The sequence shown here is derived from an EMBL/GenBank/DDBJ whole genome shotgun (WGS) entry which is preliminary data.</text>
</comment>
<feature type="transmembrane region" description="Helical" evidence="6">
    <location>
        <begin position="163"/>
        <end position="181"/>
    </location>
</feature>
<evidence type="ECO:0000256" key="6">
    <source>
        <dbReference type="SAM" id="Phobius"/>
    </source>
</evidence>
<feature type="transmembrane region" description="Helical" evidence="6">
    <location>
        <begin position="104"/>
        <end position="122"/>
    </location>
</feature>
<proteinExistence type="predicted"/>
<feature type="transmembrane region" description="Helical" evidence="6">
    <location>
        <begin position="327"/>
        <end position="344"/>
    </location>
</feature>
<dbReference type="InterPro" id="IPR018383">
    <property type="entry name" value="UPF0324_pro"/>
</dbReference>